<comment type="caution">
    <text evidence="1">The sequence shown here is derived from an EMBL/GenBank/DDBJ whole genome shotgun (WGS) entry which is preliminary data.</text>
</comment>
<gene>
    <name evidence="1" type="ORF">CO172_02115</name>
</gene>
<proteinExistence type="predicted"/>
<reference evidence="2" key="1">
    <citation type="submission" date="2017-09" db="EMBL/GenBank/DDBJ databases">
        <title>Depth-based differentiation of microbial function through sediment-hosted aquifers and enrichment of novel symbionts in the deep terrestrial subsurface.</title>
        <authorList>
            <person name="Probst A.J."/>
            <person name="Ladd B."/>
            <person name="Jarett J.K."/>
            <person name="Geller-Mcgrath D.E."/>
            <person name="Sieber C.M.K."/>
            <person name="Emerson J.B."/>
            <person name="Anantharaman K."/>
            <person name="Thomas B.C."/>
            <person name="Malmstrom R."/>
            <person name="Stieglmeier M."/>
            <person name="Klingl A."/>
            <person name="Woyke T."/>
            <person name="Ryan C.M."/>
            <person name="Banfield J.F."/>
        </authorList>
    </citation>
    <scope>NUCLEOTIDE SEQUENCE [LARGE SCALE GENOMIC DNA]</scope>
</reference>
<dbReference type="EMBL" id="PFWS01000033">
    <property type="protein sequence ID" value="PJA47286.1"/>
    <property type="molecule type" value="Genomic_DNA"/>
</dbReference>
<dbReference type="AlphaFoldDB" id="A0A2M7XHT9"/>
<name>A0A2M7XHT9_9BACT</name>
<accession>A0A2M7XHT9</accession>
<protein>
    <submittedName>
        <fullName evidence="1">Uncharacterized protein</fullName>
    </submittedName>
</protein>
<evidence type="ECO:0000313" key="1">
    <source>
        <dbReference type="EMBL" id="PJA47286.1"/>
    </source>
</evidence>
<sequence length="212" mass="23908">MNQFSLIIFLVSFWVGTMIPTELFAASPNIWQTNKNCLIATTKQENSFCSTKKLVNYRGNILRQNNGIYILKSNNNKPANAWWDINLNAPKGAYLVLISKTMPEEIRTYTNTGLPYIYGYLMKDTSNGLKITSYLQKDSMRSHAKSGKWDVSYGIFIIGTEDTQARIFLRQALNAKAPYNGTGASFKDVGVFVALTKTEAEKIVQTYNDSLK</sequence>
<dbReference type="Proteomes" id="UP000229749">
    <property type="component" value="Unassembled WGS sequence"/>
</dbReference>
<organism evidence="1 2">
    <name type="scientific">Candidatus Uhrbacteria bacterium CG_4_9_14_3_um_filter_36_7</name>
    <dbReference type="NCBI Taxonomy" id="1975033"/>
    <lineage>
        <taxon>Bacteria</taxon>
        <taxon>Candidatus Uhriibacteriota</taxon>
    </lineage>
</organism>
<evidence type="ECO:0000313" key="2">
    <source>
        <dbReference type="Proteomes" id="UP000229749"/>
    </source>
</evidence>